<feature type="non-terminal residue" evidence="1">
    <location>
        <position position="188"/>
    </location>
</feature>
<keyword evidence="2" id="KW-1185">Reference proteome</keyword>
<dbReference type="PANTHER" id="PTHR31025">
    <property type="entry name" value="SI:CH211-196P9.1-RELATED"/>
    <property type="match status" value="1"/>
</dbReference>
<accession>A0ABV0WYJ4</accession>
<evidence type="ECO:0000313" key="2">
    <source>
        <dbReference type="Proteomes" id="UP001444071"/>
    </source>
</evidence>
<comment type="caution">
    <text evidence="1">The sequence shown here is derived from an EMBL/GenBank/DDBJ whole genome shotgun (WGS) entry which is preliminary data.</text>
</comment>
<organism evidence="1 2">
    <name type="scientific">Xenotaenia resolanae</name>
    <dbReference type="NCBI Taxonomy" id="208358"/>
    <lineage>
        <taxon>Eukaryota</taxon>
        <taxon>Metazoa</taxon>
        <taxon>Chordata</taxon>
        <taxon>Craniata</taxon>
        <taxon>Vertebrata</taxon>
        <taxon>Euteleostomi</taxon>
        <taxon>Actinopterygii</taxon>
        <taxon>Neopterygii</taxon>
        <taxon>Teleostei</taxon>
        <taxon>Neoteleostei</taxon>
        <taxon>Acanthomorphata</taxon>
        <taxon>Ovalentaria</taxon>
        <taxon>Atherinomorphae</taxon>
        <taxon>Cyprinodontiformes</taxon>
        <taxon>Goodeidae</taxon>
        <taxon>Xenotaenia</taxon>
    </lineage>
</organism>
<dbReference type="Proteomes" id="UP001444071">
    <property type="component" value="Unassembled WGS sequence"/>
</dbReference>
<protein>
    <submittedName>
        <fullName evidence="1">Uncharacterized protein</fullName>
    </submittedName>
</protein>
<proteinExistence type="predicted"/>
<sequence length="188" mass="21465">MAYNQNGTVLIPDLKLKSTILDGLVQEIVQYKVYVSDKEMDQVAQSLIKKHPCLTERGSATGCGGWKTSLKYKLANYRTQLRKLGCPEVTVNSLENKPVGRCSAAFGVKKAKRAEVNFCPIYPSEETEESLEVMRNALLLDIKKRNNRQLVKLKMEKTFAYRRHEIVRDAPMVEALMARWPALFDIRE</sequence>
<dbReference type="EMBL" id="JAHRIM010078267">
    <property type="protein sequence ID" value="MEQ2274411.1"/>
    <property type="molecule type" value="Genomic_DNA"/>
</dbReference>
<name>A0ABV0WYJ4_9TELE</name>
<evidence type="ECO:0000313" key="1">
    <source>
        <dbReference type="EMBL" id="MEQ2274411.1"/>
    </source>
</evidence>
<reference evidence="1 2" key="1">
    <citation type="submission" date="2021-06" db="EMBL/GenBank/DDBJ databases">
        <authorList>
            <person name="Palmer J.M."/>
        </authorList>
    </citation>
    <scope>NUCLEOTIDE SEQUENCE [LARGE SCALE GENOMIC DNA]</scope>
    <source>
        <strain evidence="1 2">XR_2019</strain>
        <tissue evidence="1">Muscle</tissue>
    </source>
</reference>
<gene>
    <name evidence="1" type="ORF">XENORESO_020690</name>
</gene>
<dbReference type="PANTHER" id="PTHR31025:SF27">
    <property type="entry name" value="SI:CH211-193K19.2-RELATED"/>
    <property type="match status" value="1"/>
</dbReference>